<organism evidence="1 2">
    <name type="scientific">Aldrovandia affinis</name>
    <dbReference type="NCBI Taxonomy" id="143900"/>
    <lineage>
        <taxon>Eukaryota</taxon>
        <taxon>Metazoa</taxon>
        <taxon>Chordata</taxon>
        <taxon>Craniata</taxon>
        <taxon>Vertebrata</taxon>
        <taxon>Euteleostomi</taxon>
        <taxon>Actinopterygii</taxon>
        <taxon>Neopterygii</taxon>
        <taxon>Teleostei</taxon>
        <taxon>Notacanthiformes</taxon>
        <taxon>Halosauridae</taxon>
        <taxon>Aldrovandia</taxon>
    </lineage>
</organism>
<evidence type="ECO:0000313" key="2">
    <source>
        <dbReference type="Proteomes" id="UP001221898"/>
    </source>
</evidence>
<accession>A0AAD7W7E1</accession>
<keyword evidence="2" id="KW-1185">Reference proteome</keyword>
<reference evidence="1" key="1">
    <citation type="journal article" date="2023" name="Science">
        <title>Genome structures resolve the early diversification of teleost fishes.</title>
        <authorList>
            <person name="Parey E."/>
            <person name="Louis A."/>
            <person name="Montfort J."/>
            <person name="Bouchez O."/>
            <person name="Roques C."/>
            <person name="Iampietro C."/>
            <person name="Lluch J."/>
            <person name="Castinel A."/>
            <person name="Donnadieu C."/>
            <person name="Desvignes T."/>
            <person name="Floi Bucao C."/>
            <person name="Jouanno E."/>
            <person name="Wen M."/>
            <person name="Mejri S."/>
            <person name="Dirks R."/>
            <person name="Jansen H."/>
            <person name="Henkel C."/>
            <person name="Chen W.J."/>
            <person name="Zahm M."/>
            <person name="Cabau C."/>
            <person name="Klopp C."/>
            <person name="Thompson A.W."/>
            <person name="Robinson-Rechavi M."/>
            <person name="Braasch I."/>
            <person name="Lecointre G."/>
            <person name="Bobe J."/>
            <person name="Postlethwait J.H."/>
            <person name="Berthelot C."/>
            <person name="Roest Crollius H."/>
            <person name="Guiguen Y."/>
        </authorList>
    </citation>
    <scope>NUCLEOTIDE SEQUENCE</scope>
    <source>
        <strain evidence="1">NC1722</strain>
    </source>
</reference>
<dbReference type="EMBL" id="JAINUG010000226">
    <property type="protein sequence ID" value="KAJ8386562.1"/>
    <property type="molecule type" value="Genomic_DNA"/>
</dbReference>
<sequence>MRWHRHTLGETGGHKVRAERRWAQGWVKACASPPSPPFLRSLCTPGQTVVRGDVQRLYLGQGTSASESESLYLGQGADGIRWSSVKNVLQHGHAAGTERGPRSDLRLSGPPLTPWRIACF</sequence>
<proteinExistence type="predicted"/>
<name>A0AAD7W7E1_9TELE</name>
<protein>
    <submittedName>
        <fullName evidence="1">Uncharacterized protein</fullName>
    </submittedName>
</protein>
<dbReference type="AlphaFoldDB" id="A0AAD7W7E1"/>
<evidence type="ECO:0000313" key="1">
    <source>
        <dbReference type="EMBL" id="KAJ8386562.1"/>
    </source>
</evidence>
<dbReference type="Proteomes" id="UP001221898">
    <property type="component" value="Unassembled WGS sequence"/>
</dbReference>
<comment type="caution">
    <text evidence="1">The sequence shown here is derived from an EMBL/GenBank/DDBJ whole genome shotgun (WGS) entry which is preliminary data.</text>
</comment>
<gene>
    <name evidence="1" type="ORF">AAFF_G00168880</name>
</gene>